<gene>
    <name evidence="2" type="ORF">EFW17_13880</name>
</gene>
<evidence type="ECO:0000313" key="3">
    <source>
        <dbReference type="Proteomes" id="UP000269198"/>
    </source>
</evidence>
<dbReference type="Proteomes" id="UP000269198">
    <property type="component" value="Unassembled WGS sequence"/>
</dbReference>
<keyword evidence="3" id="KW-1185">Reference proteome</keyword>
<dbReference type="Pfam" id="PF05331">
    <property type="entry name" value="DUF742"/>
    <property type="match status" value="1"/>
</dbReference>
<proteinExistence type="predicted"/>
<name>A0A3N0E811_9ACTN</name>
<dbReference type="OrthoDB" id="3296462at2"/>
<organism evidence="2 3">
    <name type="scientific">Halostreptopolyspora alba</name>
    <dbReference type="NCBI Taxonomy" id="2487137"/>
    <lineage>
        <taxon>Bacteria</taxon>
        <taxon>Bacillati</taxon>
        <taxon>Actinomycetota</taxon>
        <taxon>Actinomycetes</taxon>
        <taxon>Streptosporangiales</taxon>
        <taxon>Nocardiopsidaceae</taxon>
        <taxon>Halostreptopolyspora</taxon>
    </lineage>
</organism>
<dbReference type="PANTHER" id="PTHR36221">
    <property type="entry name" value="DUF742 DOMAIN-CONTAINING PROTEIN"/>
    <property type="match status" value="1"/>
</dbReference>
<feature type="region of interest" description="Disordered" evidence="1">
    <location>
        <begin position="1"/>
        <end position="22"/>
    </location>
</feature>
<dbReference type="RefSeq" id="WP_123201807.1">
    <property type="nucleotide sequence ID" value="NZ_RJMB01000013.1"/>
</dbReference>
<dbReference type="InterPro" id="IPR007995">
    <property type="entry name" value="DUF742"/>
</dbReference>
<sequence length="130" mass="14336">MATDDSDGTSRWTDEDPGPLLRNFAITRGRTRPTRDYPPFPLTAVIHTVTPDPPADPVGWGPEHRSILSLCRQPTALADLASELDLPVSVLRVLLADLLERDLISLQDPATQERPSRDILLEVLHGLEAL</sequence>
<dbReference type="AlphaFoldDB" id="A0A3N0E811"/>
<reference evidence="2 3" key="1">
    <citation type="submission" date="2018-11" db="EMBL/GenBank/DDBJ databases">
        <title>The genome draft of YIM 96095.</title>
        <authorList>
            <person name="Tang S.-K."/>
            <person name="Chunyu W.-X."/>
            <person name="Feng Y.-Z."/>
        </authorList>
    </citation>
    <scope>NUCLEOTIDE SEQUENCE [LARGE SCALE GENOMIC DNA]</scope>
    <source>
        <strain evidence="2 3">YIM 96095</strain>
    </source>
</reference>
<accession>A0A3N0E811</accession>
<evidence type="ECO:0000313" key="2">
    <source>
        <dbReference type="EMBL" id="RNL83974.1"/>
    </source>
</evidence>
<evidence type="ECO:0000256" key="1">
    <source>
        <dbReference type="SAM" id="MobiDB-lite"/>
    </source>
</evidence>
<dbReference type="PANTHER" id="PTHR36221:SF1">
    <property type="entry name" value="DUF742 DOMAIN-CONTAINING PROTEIN"/>
    <property type="match status" value="1"/>
</dbReference>
<comment type="caution">
    <text evidence="2">The sequence shown here is derived from an EMBL/GenBank/DDBJ whole genome shotgun (WGS) entry which is preliminary data.</text>
</comment>
<dbReference type="EMBL" id="RJMB01000013">
    <property type="protein sequence ID" value="RNL83974.1"/>
    <property type="molecule type" value="Genomic_DNA"/>
</dbReference>
<protein>
    <submittedName>
        <fullName evidence="2">DUF742 domain-containing protein</fullName>
    </submittedName>
</protein>